<keyword evidence="2" id="KW-1185">Reference proteome</keyword>
<protein>
    <submittedName>
        <fullName evidence="1">Uncharacterized protein</fullName>
    </submittedName>
</protein>
<organism evidence="1 2">
    <name type="scientific">Penicillium antarcticum</name>
    <dbReference type="NCBI Taxonomy" id="416450"/>
    <lineage>
        <taxon>Eukaryota</taxon>
        <taxon>Fungi</taxon>
        <taxon>Dikarya</taxon>
        <taxon>Ascomycota</taxon>
        <taxon>Pezizomycotina</taxon>
        <taxon>Eurotiomycetes</taxon>
        <taxon>Eurotiomycetidae</taxon>
        <taxon>Eurotiales</taxon>
        <taxon>Aspergillaceae</taxon>
        <taxon>Penicillium</taxon>
    </lineage>
</organism>
<evidence type="ECO:0000313" key="1">
    <source>
        <dbReference type="EMBL" id="OQD78928.1"/>
    </source>
</evidence>
<reference evidence="2" key="1">
    <citation type="journal article" date="2017" name="Nat. Microbiol.">
        <title>Global analysis of biosynthetic gene clusters reveals vast potential of secondary metabolite production in Penicillium species.</title>
        <authorList>
            <person name="Nielsen J.C."/>
            <person name="Grijseels S."/>
            <person name="Prigent S."/>
            <person name="Ji B."/>
            <person name="Dainat J."/>
            <person name="Nielsen K.F."/>
            <person name="Frisvad J.C."/>
            <person name="Workman M."/>
            <person name="Nielsen J."/>
        </authorList>
    </citation>
    <scope>NUCLEOTIDE SEQUENCE [LARGE SCALE GENOMIC DNA]</scope>
    <source>
        <strain evidence="2">IBT 31811</strain>
    </source>
</reference>
<proteinExistence type="predicted"/>
<comment type="caution">
    <text evidence="1">The sequence shown here is derived from an EMBL/GenBank/DDBJ whole genome shotgun (WGS) entry which is preliminary data.</text>
</comment>
<name>A0A1V6PPJ7_9EURO</name>
<evidence type="ECO:0000313" key="2">
    <source>
        <dbReference type="Proteomes" id="UP000191672"/>
    </source>
</evidence>
<dbReference type="AlphaFoldDB" id="A0A1V6PPJ7"/>
<accession>A0A1V6PPJ7</accession>
<dbReference type="EMBL" id="MDYN01000071">
    <property type="protein sequence ID" value="OQD78928.1"/>
    <property type="molecule type" value="Genomic_DNA"/>
</dbReference>
<gene>
    <name evidence="1" type="ORF">PENANT_c071G00429</name>
</gene>
<sequence length="116" mass="12973">MDTGLHRGPATIQERNKRDVDDGNLEGAYYHRFMFTEERQNTHEIPYPRIIGIAIFLIDAVPLCDGRFRSSQSPLFPPSARTALLEGRGFEKNASHALVEVLAQNLPPLQLLSSVA</sequence>
<dbReference type="Proteomes" id="UP000191672">
    <property type="component" value="Unassembled WGS sequence"/>
</dbReference>